<dbReference type="Proteomes" id="UP000031307">
    <property type="component" value="Unassembled WGS sequence"/>
</dbReference>
<reference evidence="3 4" key="1">
    <citation type="journal article" date="2014" name="Mol. Biol. Evol.">
        <title>Massive expansion of Ubiquitination-related gene families within the Chlamydiae.</title>
        <authorList>
            <person name="Domman D."/>
            <person name="Collingro A."/>
            <person name="Lagkouvardos I."/>
            <person name="Gehre L."/>
            <person name="Weinmaier T."/>
            <person name="Rattei T."/>
            <person name="Subtil A."/>
            <person name="Horn M."/>
        </authorList>
    </citation>
    <scope>NUCLEOTIDE SEQUENCE [LARGE SCALE GENOMIC DNA]</scope>
    <source>
        <strain evidence="3 4">OEW1</strain>
    </source>
</reference>
<dbReference type="AlphaFoldDB" id="A0A0C1C5D1"/>
<protein>
    <recommendedName>
        <fullName evidence="2">Lantibiotic biosynthesis protein dehydration domain-containing protein</fullName>
    </recommendedName>
</protein>
<sequence length="457" mass="51644">MNPLSLNQEVQQTVIDSPKQPISSDLPEKHVEPQVMSSHQMINFICDKFLERQTINKQISEAENELDDIPDQKSEVAKKLKSKIRELEKKDEHLEQAMKESEEQLKSQFIEGRELPVTLSRMNLAMSDSQIKYFKGILTSKIGLWKAFEGRAKDTIEEHKATILEQFGNGSKNSADVKFDLKVLGGDDHNNGQSPLLVTFTFPDKSPLKVVYKPRSAQTDAAILDLFAKLNSLHPDLKSHGDLPQYKIQDIDGGKGSIWEFIEGQPLHTEASSTINKIQDQDVRIRAEENLIRLEQICSRAGITDLHMENVLLTRDGQWVPIDLEVVEPGHATGLLSSQASKDPKFSPELKQDEIMLIDKFLDQQEKRVSRYVIVATASFIQASTDPSTIEPMAQEVLETLSKNNEFKLTVDPKQFIKQFSACMEKGDVPFFTKNSDAICFGHFAEENIIAIRKPNK</sequence>
<dbReference type="Pfam" id="PF13575">
    <property type="entry name" value="DUF4135"/>
    <property type="match status" value="1"/>
</dbReference>
<evidence type="ECO:0000256" key="1">
    <source>
        <dbReference type="SAM" id="Coils"/>
    </source>
</evidence>
<dbReference type="EMBL" id="JSAM01000013">
    <property type="protein sequence ID" value="KIA78606.1"/>
    <property type="molecule type" value="Genomic_DNA"/>
</dbReference>
<evidence type="ECO:0000259" key="2">
    <source>
        <dbReference type="Pfam" id="PF13575"/>
    </source>
</evidence>
<dbReference type="InterPro" id="IPR025410">
    <property type="entry name" value="Lant_dehyd"/>
</dbReference>
<dbReference type="RefSeq" id="WP_013924542.1">
    <property type="nucleotide sequence ID" value="NZ_JSAM01000013.1"/>
</dbReference>
<accession>A0A0C1C5D1</accession>
<evidence type="ECO:0000313" key="3">
    <source>
        <dbReference type="EMBL" id="KIA78606.1"/>
    </source>
</evidence>
<gene>
    <name evidence="3" type="ORF">DB43_DS00330</name>
</gene>
<evidence type="ECO:0000313" key="4">
    <source>
        <dbReference type="Proteomes" id="UP000031307"/>
    </source>
</evidence>
<comment type="caution">
    <text evidence="3">The sequence shown here is derived from an EMBL/GenBank/DDBJ whole genome shotgun (WGS) entry which is preliminary data.</text>
</comment>
<feature type="domain" description="Lantibiotic biosynthesis protein dehydration" evidence="2">
    <location>
        <begin position="138"/>
        <end position="328"/>
    </location>
</feature>
<feature type="coiled-coil region" evidence="1">
    <location>
        <begin position="77"/>
        <end position="104"/>
    </location>
</feature>
<dbReference type="PATRIC" id="fig|83552.4.peg.206"/>
<proteinExistence type="predicted"/>
<organism evidence="3 4">
    <name type="scientific">Parachlamydia acanthamoebae</name>
    <dbReference type="NCBI Taxonomy" id="83552"/>
    <lineage>
        <taxon>Bacteria</taxon>
        <taxon>Pseudomonadati</taxon>
        <taxon>Chlamydiota</taxon>
        <taxon>Chlamydiia</taxon>
        <taxon>Parachlamydiales</taxon>
        <taxon>Parachlamydiaceae</taxon>
        <taxon>Parachlamydia</taxon>
    </lineage>
</organism>
<keyword evidence="1" id="KW-0175">Coiled coil</keyword>
<name>A0A0C1C5D1_9BACT</name>